<feature type="region of interest" description="Disordered" evidence="1">
    <location>
        <begin position="21"/>
        <end position="47"/>
    </location>
</feature>
<dbReference type="EMBL" id="CP074133">
    <property type="protein sequence ID" value="QUX24218.1"/>
    <property type="molecule type" value="Genomic_DNA"/>
</dbReference>
<feature type="chain" id="PRO_5045894906" evidence="2">
    <location>
        <begin position="22"/>
        <end position="237"/>
    </location>
</feature>
<organism evidence="4 5">
    <name type="scientific">Nocardiopsis changdeensis</name>
    <dbReference type="NCBI Taxonomy" id="2831969"/>
    <lineage>
        <taxon>Bacteria</taxon>
        <taxon>Bacillati</taxon>
        <taxon>Actinomycetota</taxon>
        <taxon>Actinomycetes</taxon>
        <taxon>Streptosporangiales</taxon>
        <taxon>Nocardiopsidaceae</taxon>
        <taxon>Nocardiopsis</taxon>
    </lineage>
</organism>
<evidence type="ECO:0000259" key="3">
    <source>
        <dbReference type="Pfam" id="PF03713"/>
    </source>
</evidence>
<feature type="domain" description="DUF305" evidence="3">
    <location>
        <begin position="64"/>
        <end position="233"/>
    </location>
</feature>
<dbReference type="PANTHER" id="PTHR36933:SF1">
    <property type="entry name" value="SLL0788 PROTEIN"/>
    <property type="match status" value="1"/>
</dbReference>
<proteinExistence type="predicted"/>
<evidence type="ECO:0000256" key="1">
    <source>
        <dbReference type="SAM" id="MobiDB-lite"/>
    </source>
</evidence>
<sequence>MRRLVLAAGTALVLLGTSACTGEDEQPQESANVIAPGAPGESSSPATADQIAALAEEQGHNEADVVYLVKMIEHHAQALEMTDLAPERHRREGIGGIAERISAAQGPEITAMESWLETNVFGPARENPAHQNFCGLEGDGDHHGEGEVPACDLQVDHEDMPGMVSEEDMGRLEAADGDEFDRLFVELMTAHHRGAVTMAEEVLENGKDQTVMRMANDLIAEQNTEIERMEAVLENED</sequence>
<name>A0ABX8BV24_9ACTN</name>
<keyword evidence="2" id="KW-0732">Signal</keyword>
<gene>
    <name evidence="4" type="ORF">KGD84_07945</name>
</gene>
<feature type="signal peptide" evidence="2">
    <location>
        <begin position="1"/>
        <end position="21"/>
    </location>
</feature>
<dbReference type="Pfam" id="PF03713">
    <property type="entry name" value="DUF305"/>
    <property type="match status" value="1"/>
</dbReference>
<dbReference type="Proteomes" id="UP000676079">
    <property type="component" value="Chromosome"/>
</dbReference>
<accession>A0ABX8BV24</accession>
<dbReference type="Gene3D" id="1.20.1260.10">
    <property type="match status" value="1"/>
</dbReference>
<evidence type="ECO:0000313" key="5">
    <source>
        <dbReference type="Proteomes" id="UP000676079"/>
    </source>
</evidence>
<dbReference type="InterPro" id="IPR012347">
    <property type="entry name" value="Ferritin-like"/>
</dbReference>
<protein>
    <submittedName>
        <fullName evidence="4">DUF305 domain-containing protein</fullName>
    </submittedName>
</protein>
<keyword evidence="5" id="KW-1185">Reference proteome</keyword>
<evidence type="ECO:0000256" key="2">
    <source>
        <dbReference type="SAM" id="SignalP"/>
    </source>
</evidence>
<evidence type="ECO:0000313" key="4">
    <source>
        <dbReference type="EMBL" id="QUX24218.1"/>
    </source>
</evidence>
<reference evidence="4 5" key="1">
    <citation type="submission" date="2021-05" db="EMBL/GenBank/DDBJ databases">
        <title>Direct Submission.</title>
        <authorList>
            <person name="Li K."/>
            <person name="Gao J."/>
        </authorList>
    </citation>
    <scope>NUCLEOTIDE SEQUENCE [LARGE SCALE GENOMIC DNA]</scope>
    <source>
        <strain evidence="4 5">Mg02</strain>
    </source>
</reference>
<dbReference type="PANTHER" id="PTHR36933">
    <property type="entry name" value="SLL0788 PROTEIN"/>
    <property type="match status" value="1"/>
</dbReference>
<dbReference type="InterPro" id="IPR005183">
    <property type="entry name" value="DUF305_CopM-like"/>
</dbReference>
<dbReference type="PROSITE" id="PS51257">
    <property type="entry name" value="PROKAR_LIPOPROTEIN"/>
    <property type="match status" value="1"/>
</dbReference>
<dbReference type="RefSeq" id="WP_220559619.1">
    <property type="nucleotide sequence ID" value="NZ_CP074133.1"/>
</dbReference>